<feature type="short sequence motif" description="YXXL motif; contains endocytosis signal" evidence="32">
    <location>
        <begin position="702"/>
        <end position="705"/>
    </location>
</feature>
<evidence type="ECO:0000256" key="31">
    <source>
        <dbReference type="ARBA" id="ARBA00023296"/>
    </source>
</evidence>
<keyword evidence="14 32" id="KW-0812">Transmembrane</keyword>
<feature type="domain" description="Human immunodeficiency virus 1 envelope glycoprotein Gp120" evidence="34">
    <location>
        <begin position="33"/>
        <end position="501"/>
    </location>
</feature>
<evidence type="ECO:0000313" key="36">
    <source>
        <dbReference type="EMBL" id="ADH82025.1"/>
    </source>
</evidence>
<dbReference type="GO" id="GO:1903908">
    <property type="term" value="P:positive regulation of plasma membrane raft polarization"/>
    <property type="evidence" value="ECO:0007669"/>
    <property type="project" value="UniProtKB-UniRule"/>
</dbReference>
<gene>
    <name evidence="32 36" type="primary">env</name>
</gene>
<feature type="disulfide bond" evidence="32">
    <location>
        <begin position="588"/>
        <end position="594"/>
    </location>
</feature>
<dbReference type="GO" id="GO:0019064">
    <property type="term" value="P:fusion of virus membrane with host plasma membrane"/>
    <property type="evidence" value="ECO:0007669"/>
    <property type="project" value="UniProtKB-UniRule"/>
</dbReference>
<evidence type="ECO:0000256" key="1">
    <source>
        <dbReference type="ARBA" id="ARBA00004402"/>
    </source>
</evidence>
<dbReference type="SUPFAM" id="SSF56502">
    <property type="entry name" value="gp120 core"/>
    <property type="match status" value="2"/>
</dbReference>
<comment type="PTM">
    <text evidence="32">Palmitoylation of the transmembrane protein and of Env polyprotein (prior to its proteolytic cleavage) is essential for their association with host cell membrane lipid rafts. Palmitoylation is therefore required for envelope trafficking to classical lipid rafts, but not for viral replication.</text>
</comment>
<keyword evidence="30 32" id="KW-0449">Lipoprotein</keyword>
<dbReference type="CDD" id="cd09909">
    <property type="entry name" value="HIV-1-like_HR1-HR2"/>
    <property type="match status" value="1"/>
</dbReference>
<comment type="function">
    <text evidence="32">Surface protein gp120: Attaches the virus to the host lymphoid cell by binding to the primary receptor CD4. This interaction induces a structural rearrangement creating a high affinity binding site for a chemokine coreceptor like CXCR4 and/or CCR5. Acts as a ligand for CD209/DC-SIGN and CLEC4M/DC-SIGNR, which are respectively found on dendritic cells (DCs), and on endothelial cells of liver sinusoids and lymph node sinuses. These interactions allow capture of viral particles at mucosal surfaces by these cells and subsequent transmission to permissive cells. HIV subverts the migration properties of dendritic cells to gain access to CD4+ T-cells in lymph nodes. Virus transmission to permissive T-cells occurs either in trans (without DCs infection, through viral capture and transmission), or in cis (following DCs productive infection, through the usual CD4-gp120 interaction), thereby inducing a robust infection. In trans infection, bound virions remain infectious over days and it is proposed that they are not degraded, but protected in non-lysosomal acidic organelles within the DCs close to the cell membrane thus contributing to the viral infectious potential during DCs' migration from the periphery to the lymphoid tissues. On arrival at lymphoid tissues, intact virions recycle back to DCs' cell surface allowing virus transmission to CD4+ T-cells.</text>
</comment>
<dbReference type="GO" id="GO:1903911">
    <property type="term" value="P:positive regulation of receptor clustering"/>
    <property type="evidence" value="ECO:0007669"/>
    <property type="project" value="UniProtKB-UniRule"/>
</dbReference>
<feature type="chain" id="PRO_5023238249" description="Transmembrane protein gp41" evidence="32">
    <location>
        <begin position="502"/>
        <end position="840"/>
    </location>
</feature>
<keyword evidence="10 32" id="KW-1165">Clathrin-mediated endocytosis of virus by host</keyword>
<dbReference type="GO" id="GO:0075512">
    <property type="term" value="P:clathrin-dependent endocytosis of virus by host cell"/>
    <property type="evidence" value="ECO:0007669"/>
    <property type="project" value="UniProtKB-UniRule"/>
</dbReference>
<evidence type="ECO:0000256" key="29">
    <source>
        <dbReference type="ARBA" id="ARBA00023280"/>
    </source>
</evidence>
<keyword evidence="7 32" id="KW-1168">Fusion of virus membrane with host membrane</keyword>
<evidence type="ECO:0000259" key="35">
    <source>
        <dbReference type="Pfam" id="PF00517"/>
    </source>
</evidence>
<keyword evidence="23 32" id="KW-1039">Host endosome</keyword>
<comment type="domain">
    <text evidence="32">Some of the most genetically diverse regions of the viral genome are present in Env. They are called variable regions 1 through 5 (V1 through V5). Coreceptor usage of gp120 is determined mainly by the primary structure of the third variable region (V3) in the outer domain of gp120. The sequence of V3 determines which coreceptor, CCR5 and/or CXCR4 (corresponding to R5/macrophage, X4/T cell and R5X4/T cell and macrophage tropism), is used to trigger the fusion potential of the Env complex, and hence which cells the virus can infect. Binding to CCR5 involves a region adjacent in addition to V3.</text>
</comment>
<feature type="lipid moiety-binding region" description="S-palmitoyl cysteine; by host" evidence="32">
    <location>
        <position position="754"/>
    </location>
</feature>
<evidence type="ECO:0000256" key="27">
    <source>
        <dbReference type="ARBA" id="ARBA00023157"/>
    </source>
</evidence>
<keyword evidence="20 32" id="KW-0261">Viral envelope protein</keyword>
<evidence type="ECO:0000256" key="18">
    <source>
        <dbReference type="ARBA" id="ARBA00022844"/>
    </source>
</evidence>
<reference evidence="36" key="2">
    <citation type="submission" date="2010-03" db="EMBL/GenBank/DDBJ databases">
        <authorList>
            <person name="Heath L.M."/>
            <person name="Conway S."/>
            <person name="Jones L."/>
            <person name="Semrau K."/>
            <person name="Nakamura K."/>
            <person name="Walter J."/>
            <person name="Decker D."/>
            <person name="Hong J."/>
            <person name="Heil M."/>
            <person name="Sinkala M."/>
            <person name="Kankasa C."/>
            <person name="Thea D.M."/>
            <person name="Kuhn L."/>
            <person name="Mullins J.I."/>
            <person name="Aldrovandi G.M."/>
        </authorList>
    </citation>
    <scope>NUCLEOTIDE SEQUENCE</scope>
    <source>
        <strain evidence="36">34M.BMR.424</strain>
    </source>
</reference>
<comment type="miscellaneous">
    <text evidence="32">Inhibitors targeting HIV-1 viral envelope proteins are used as antiretroviral drugs. Attachment of virions to the cell surface via non-specific interactions and CD4 binding can be blocked by inhibitors that include cyanovirin-N, cyclotriazadisulfonamide analogs, PRO 2000, TNX 355 and PRO 542. In addition, BMS 806 can block CD4-induced conformational changes. Env interactions with the coreceptor molecules can be targeted by CCR5 antagonists including SCH-D, maraviroc (UK 427857) and aplaviroc (GW 873140), and the CXCR4 antagonist AMD 070. Fusion of viral and cellular membranes can be inhibited by peptides such as enfuvirtide and tifuvirtide (T 1249). Resistance to inhibitors associated with mutations in Env are observed. Most of the time, single mutations confer only a modest reduction in drug susceptibility. Combination of several mutations is usually required to develop a high-level drug resistance.</text>
</comment>
<feature type="transmembrane region" description="Helical" evidence="33">
    <location>
        <begin position="502"/>
        <end position="527"/>
    </location>
</feature>
<evidence type="ECO:0000256" key="26">
    <source>
        <dbReference type="ARBA" id="ARBA00023139"/>
    </source>
</evidence>
<feature type="transmembrane region" description="Helical" evidence="33">
    <location>
        <begin position="13"/>
        <end position="35"/>
    </location>
</feature>
<dbReference type="InterPro" id="IPR037527">
    <property type="entry name" value="Gp160"/>
</dbReference>
<keyword evidence="13 32" id="KW-0165">Cleavage on pair of basic residues</keyword>
<keyword evidence="12 32" id="KW-1162">Viral penetration into host cytoplasm</keyword>
<dbReference type="GO" id="GO:0005198">
    <property type="term" value="F:structural molecule activity"/>
    <property type="evidence" value="ECO:0007669"/>
    <property type="project" value="UniProtKB-UniRule"/>
</dbReference>
<evidence type="ECO:0000256" key="20">
    <source>
        <dbReference type="ARBA" id="ARBA00022879"/>
    </source>
</evidence>
<keyword evidence="29 32" id="KW-0899">Viral immunoevasion</keyword>
<keyword evidence="9 32" id="KW-1032">Host cell membrane</keyword>
<feature type="transmembrane region" description="Helical" evidence="33">
    <location>
        <begin position="668"/>
        <end position="695"/>
    </location>
</feature>
<comment type="PTM">
    <text evidence="32">Highly glycosylated by host. The high number of glycan on the protein is reffered to as 'glycan shield' because it contributes to hide protein sequence from adaptive immune system.</text>
</comment>
<dbReference type="Pfam" id="PF00517">
    <property type="entry name" value="GP41"/>
    <property type="match status" value="1"/>
</dbReference>
<comment type="miscellaneous">
    <text evidence="32">HIV-1 lineages are divided in three main groups, M (for Major), O (for Outlier), and N (for New, or Non-M, Non-O). The vast majority of strains found worldwide belong to the group M. Group O seems to be endemic to and largely confined to Cameroon and neighboring countries in West Central Africa, where these viruses represent a small minority of HIV-1 strains. The group N is represented by a limited number of isolates from Cameroonian persons. The group M is further subdivided in 9 clades or subtypes (A to D, F to H, J and K).</text>
</comment>
<comment type="subcellular location">
    <molecule>Transmembrane protein gp41</molecule>
    <subcellularLocation>
        <location evidence="32">Virion membrane</location>
        <topology evidence="32">Single-pass type I membrane protein</topology>
    </subcellularLocation>
    <subcellularLocation>
        <location evidence="32">Host cell membrane</location>
        <topology evidence="32">Single-pass type I membrane protein</topology>
    </subcellularLocation>
    <subcellularLocation>
        <location evidence="32">Host endosome membrane</location>
        <topology evidence="32">Single-pass type I membrane protein</topology>
    </subcellularLocation>
    <text evidence="32">It is probably concentrated at the site of budding and incorporated into the virions possibly by contacts between the cytoplasmic tail of Env and the N-terminus of Gag.</text>
</comment>
<feature type="disulfide bond" evidence="32">
    <location>
        <begin position="229"/>
        <end position="240"/>
    </location>
</feature>
<evidence type="ECO:0000256" key="19">
    <source>
        <dbReference type="ARBA" id="ARBA00022870"/>
    </source>
</evidence>
<comment type="similarity">
    <text evidence="32">Belongs to the HIV-1 env protein family.</text>
</comment>
<feature type="disulfide bond" evidence="32">
    <location>
        <begin position="53"/>
        <end position="73"/>
    </location>
</feature>
<keyword evidence="19 32" id="KW-1043">Host membrane</keyword>
<dbReference type="FunFam" id="2.170.40.20:FF:000004">
    <property type="entry name" value="Envelope glycoprotein gp160"/>
    <property type="match status" value="1"/>
</dbReference>
<dbReference type="Gene3D" id="2.170.40.20">
    <property type="entry name" value="Human immunodeficiency virus 1, Gp160, envelope glycoprotein"/>
    <property type="match status" value="2"/>
</dbReference>
<evidence type="ECO:0000256" key="4">
    <source>
        <dbReference type="ARBA" id="ARBA00004563"/>
    </source>
</evidence>
<comment type="caution">
    <text evidence="32 33">Lacks conserved residue(s) required for the propagation of feature annotation.</text>
</comment>
<dbReference type="EMBL" id="HM036946">
    <property type="protein sequence ID" value="ADH82025.1"/>
    <property type="molecule type" value="Genomic_RNA"/>
</dbReference>
<dbReference type="InterPro" id="IPR000777">
    <property type="entry name" value="HIV1_Gp120"/>
</dbReference>
<reference evidence="36" key="1">
    <citation type="journal article" date="2010" name="PLoS ONE">
        <title>Restriction of HIV-1 genotypes in breast milk does not account for the population transmission genetic bottleneck that occurs following transmission.</title>
        <authorList>
            <person name="Heath L."/>
            <person name="Conway S."/>
            <person name="Jones L."/>
            <person name="Semrau K."/>
            <person name="Nakamura K."/>
            <person name="Walter J."/>
            <person name="Decker W.D."/>
            <person name="Hong J."/>
            <person name="Chen T."/>
            <person name="Heil M."/>
            <person name="Sinkala M."/>
            <person name="Kankasa C."/>
            <person name="Thea D.M."/>
            <person name="Kuhn L."/>
            <person name="Mullins J.I."/>
            <person name="Aldrovandi G.M."/>
        </authorList>
    </citation>
    <scope>NUCLEOTIDE SEQUENCE</scope>
    <source>
        <strain evidence="36">34M.BMR.424</strain>
    </source>
</reference>
<evidence type="ECO:0000259" key="34">
    <source>
        <dbReference type="Pfam" id="PF00516"/>
    </source>
</evidence>
<keyword evidence="16 32" id="KW-0732">Signal</keyword>
<feature type="chain" id="PRO_5023238248" description="Envelope glycoprotein gp160" evidence="32">
    <location>
        <begin position="32"/>
        <end position="840"/>
    </location>
</feature>
<comment type="domain">
    <text evidence="32">The membrane proximal external region (MPER) present in gp41 is a tryptophan-rich region recognized by the antibodies 2F5, Z13, and 4E10. MPER seems to play a role in fusion.</text>
</comment>
<dbReference type="SUPFAM" id="SSF58069">
    <property type="entry name" value="Virus ectodomain"/>
    <property type="match status" value="1"/>
</dbReference>
<comment type="subunit">
    <text evidence="32">The mature envelope protein (Env) consists of a homotrimer of non-covalently associated gp120-gp41 heterodimers. The resulting complex protrudes from the virus surface as a spike. There seems to be as few as 10 spikes on the average virion. Surface protein gp120 interacts with host CD4, CCR5 and CXCR4. Gp120 also interacts with the C-type lectins CD209/DC-SIGN and CLEC4M/DC-SIGNR (collectively referred to as DC-SIGN(R)). Gp120 and gp41 interact with GalCer. Gp120 interacts with host ITGA4/ITGB7 complex; on CD4+ T-cells, this interaction results in rapid activation of integrin ITGAL/LFA-1, which facilitates efficient cell-to-cell spreading of HIV-1. Gp120 interacts with cell-associated heparan sulfate; this interaction increases virus infectivity on permissive cells and may be involved in infection of CD4- cells.</text>
</comment>
<feature type="site" description="Cleavage; by host furin" evidence="32">
    <location>
        <begin position="501"/>
        <end position="502"/>
    </location>
</feature>
<evidence type="ECO:0000256" key="13">
    <source>
        <dbReference type="ARBA" id="ARBA00022685"/>
    </source>
</evidence>
<keyword evidence="27 32" id="KW-1015">Disulfide bond</keyword>
<comment type="function">
    <text evidence="32">Envelope glycoprotein gp160: Oligomerizes in the host endoplasmic reticulum into predominantly trimers. In a second time, gp160 transits in the host Golgi, where glycosylation is completed. The precursor is then proteolytically cleaved in the trans-Golgi and thereby activated by cellular furin or furin-like proteases to produce gp120 and gp41.</text>
</comment>
<accession>D7R5K2</accession>
<keyword evidence="21 32" id="KW-1164">Virus endocytosis by host</keyword>
<evidence type="ECO:0000256" key="32">
    <source>
        <dbReference type="HAMAP-Rule" id="MF_04083"/>
    </source>
</evidence>
<keyword evidence="8 32" id="KW-1170">Fusion of virus membrane with host endosomal membrane</keyword>
<evidence type="ECO:0000256" key="9">
    <source>
        <dbReference type="ARBA" id="ARBA00022511"/>
    </source>
</evidence>
<evidence type="ECO:0000256" key="14">
    <source>
        <dbReference type="ARBA" id="ARBA00022692"/>
    </source>
</evidence>
<evidence type="ECO:0000256" key="2">
    <source>
        <dbReference type="ARBA" id="ARBA00004433"/>
    </source>
</evidence>
<dbReference type="GO" id="GO:0019062">
    <property type="term" value="P:virion attachment to host cell"/>
    <property type="evidence" value="ECO:0007669"/>
    <property type="project" value="UniProtKB-UniRule"/>
</dbReference>
<dbReference type="GO" id="GO:0016020">
    <property type="term" value="C:membrane"/>
    <property type="evidence" value="ECO:0007669"/>
    <property type="project" value="UniProtKB-UniRule"/>
</dbReference>
<feature type="region of interest" description="Fusion peptide" evidence="32">
    <location>
        <begin position="502"/>
        <end position="522"/>
    </location>
</feature>
<evidence type="ECO:0000256" key="21">
    <source>
        <dbReference type="ARBA" id="ARBA00022890"/>
    </source>
</evidence>
<keyword evidence="17 32" id="KW-1161">Viral attachment to host cell</keyword>
<feature type="region of interest" description="MPER; binding to GalCer" evidence="32">
    <location>
        <begin position="652"/>
        <end position="673"/>
    </location>
</feature>
<organismHost>
    <name type="scientific">Homo sapiens</name>
    <name type="common">Human</name>
    <dbReference type="NCBI Taxonomy" id="9606"/>
</organismHost>
<evidence type="ECO:0000256" key="28">
    <source>
        <dbReference type="ARBA" id="ARBA00023180"/>
    </source>
</evidence>
<evidence type="ECO:0000256" key="10">
    <source>
        <dbReference type="ARBA" id="ARBA00022570"/>
    </source>
</evidence>
<comment type="PTM">
    <text evidence="32">Specific enzymatic cleavages in vivo yield mature proteins. Envelope glycoproteins are synthesized as a inactive precursor that is heavily N-glycosylated and processed likely by host cell furin in the Golgi to yield the mature SU and TM proteins. The cleavage site between SU and TM requires the minimal sequence [KR]-X-[KR]-R. About 2 of the 9 disulfide bonds of gp41 are reduced by P4HB/PDI, following binding to CD4 receptor.</text>
</comment>
<dbReference type="Gene3D" id="1.20.5.490">
    <property type="entry name" value="Single helix bin"/>
    <property type="match status" value="1"/>
</dbReference>
<comment type="domain">
    <text evidence="32">The YXXL motif is involved in determining the exact site of viral release at the surface of infected mononuclear cells and promotes endocytosis. YXXL and di-leucine endocytosis motifs interact directly or indirectly with the clathrin adapter complexes, opperate independently, and their activities are not additive.</text>
</comment>
<dbReference type="InterPro" id="IPR036377">
    <property type="entry name" value="Gp120_core_sf"/>
</dbReference>
<feature type="domain" description="Retroviral envelope protein GP41-like" evidence="35">
    <location>
        <begin position="520"/>
        <end position="710"/>
    </location>
</feature>
<evidence type="ECO:0000256" key="17">
    <source>
        <dbReference type="ARBA" id="ARBA00022804"/>
    </source>
</evidence>
<feature type="disulfide bond" evidence="32">
    <location>
        <begin position="219"/>
        <end position="248"/>
    </location>
</feature>
<feature type="coiled-coil region" evidence="32">
    <location>
        <begin position="623"/>
        <end position="657"/>
    </location>
</feature>
<dbReference type="HAMAP" id="MF_04083">
    <property type="entry name" value="HIV_ENV"/>
    <property type="match status" value="1"/>
</dbReference>
<dbReference type="FunFam" id="1.10.287.210:FF:000001">
    <property type="entry name" value="Envelope glycoprotein gp160"/>
    <property type="match status" value="1"/>
</dbReference>
<evidence type="ECO:0000256" key="15">
    <source>
        <dbReference type="ARBA" id="ARBA00022703"/>
    </source>
</evidence>
<keyword evidence="15 32" id="KW-0053">Apoptosis</keyword>
<evidence type="ECO:0000256" key="30">
    <source>
        <dbReference type="ARBA" id="ARBA00023288"/>
    </source>
</evidence>
<dbReference type="GO" id="GO:0019082">
    <property type="term" value="P:viral protein processing"/>
    <property type="evidence" value="ECO:0007669"/>
    <property type="project" value="UniProtKB-UniRule"/>
</dbReference>
<keyword evidence="18 32" id="KW-0946">Virion</keyword>
<evidence type="ECO:0000256" key="16">
    <source>
        <dbReference type="ARBA" id="ARBA00022729"/>
    </source>
</evidence>
<proteinExistence type="inferred from homology"/>
<keyword evidence="11 32" id="KW-0945">Host-virus interaction</keyword>
<evidence type="ECO:0000256" key="6">
    <source>
        <dbReference type="ARBA" id="ARBA00004650"/>
    </source>
</evidence>
<sequence length="840" mass="94854">MRVRGIMRNWQQWWMWGILGFWMVLICNVTGKLWVTVYYGVPVWKEAKTTLFCASDAKGYEKEVHNVWATYACVPTDPNPQELVLENVTENFNMWKNDMVDQMHGDVISLWDQSLKPCIKLTPLCVTLNCADATSINATSNGNATYNISRDGEIKKCSFNITTELKDKKKNVYALFYKLDIVPIDGNNSSVYTLINCNTSAIAKACSKVSFDPIPIHYCAPAGYAILKCNNKTFNGTGPCQNVSTVQCTHGIKPVVSTQLLLNGSLAEEEIIIRSENLTENTKTIIVHLNESIEIACIRPNNNTRESIRIGPGQTFYATGGIIGDIRQAYCSIREDAWNVTLQGIKEKLGKHFPNKTIKFAPASGGDLEIVTHGFNCRGEFFYCNTSELFNTSVFNRTSNSSITLPCRIKQFINMWQEVGRAMYAPPIAGAINCTSNITGLLLTRDGGDDENSTEETFRPGGGNMKDNWRSELYKYKVVEIKPLGIAPTEAKRRVVEREKRAVGIGAVIFGFLGAAGSTMGAASIALTAQARQVLSGIVQQQSNLLRAIEAQQHMLQLTVWGIKQLQARVLAIERYLKDQQLLGLWGCSGKFICTTNVPWNSTWSDKDKDDIWNNMTWMQWDKEISNYTDTIYKLLEESQYQQDKNEKDLLALDSWKNLWNWFDISNWLWYIKIFIVIVGGLIGLRIIFAVLSIVNRVRQGYSPLSFQTLTPNPRGRDRLGGIEEEGGEQDRDRSIRLVNGFLALAWDDLRSLCLFSYHRLRDFILIAARAAELLGRSSLRGLQRGWEALKYLGSLVQYWGLELKKSAISLFDALAIAVAERTDRVINLIQRIWRAIRNE</sequence>
<evidence type="ECO:0000256" key="22">
    <source>
        <dbReference type="ARBA" id="ARBA00022989"/>
    </source>
</evidence>
<comment type="subcellular location">
    <molecule>Surface protein gp120</molecule>
    <subcellularLocation>
        <location evidence="32">Virion membrane</location>
        <topology evidence="32">Peripheral membrane protein</topology>
    </subcellularLocation>
    <subcellularLocation>
        <location evidence="32">Host cell membrane</location>
        <topology evidence="32">Peripheral membrane protein</topology>
    </subcellularLocation>
    <subcellularLocation>
        <location evidence="32">Host endosome membrane</location>
        <topology evidence="32">Single-pass type I membrane protein</topology>
    </subcellularLocation>
    <text evidence="32">The surface protein is not anchored to the viral envelope, but associates with the extravirion surface through its binding to TM. It is probably concentrated at the site of budding and incorporated into the virions possibly by contacts between the cytoplasmic tail of Env and the N-terminus of Gag.</text>
</comment>
<keyword evidence="22 32" id="KW-1133">Transmembrane helix</keyword>
<dbReference type="GO" id="GO:0039654">
    <property type="term" value="P:fusion of virus membrane with host endosome membrane"/>
    <property type="evidence" value="ECO:0007669"/>
    <property type="project" value="UniProtKB-UniRule"/>
</dbReference>
<keyword evidence="31 32" id="KW-1160">Virus entry into host cell</keyword>
<dbReference type="GO" id="GO:0052031">
    <property type="term" value="P:symbiont-mediated perturbation of host defense response"/>
    <property type="evidence" value="ECO:0007669"/>
    <property type="project" value="UniProtKB-UniRule"/>
</dbReference>
<keyword evidence="28 32" id="KW-0325">Glycoprotein</keyword>
<keyword evidence="24 32" id="KW-0175">Coiled coil</keyword>
<evidence type="ECO:0000256" key="3">
    <source>
        <dbReference type="ARBA" id="ARBA00004505"/>
    </source>
</evidence>
<comment type="function">
    <text evidence="32">Transmembrane protein gp41: Acts as a class I viral fusion protein. Under the current model, the protein has at least 3 conformational states: pre-fusion native state, pre-hairpin intermediate state, and post-fusion hairpin state. During fusion of viral and target intracellular membranes, the coiled coil regions (heptad repeats) assume a trimer-of-hairpins structure, positioning the fusion peptide in close proximity to the C-terminal region of the ectodomain. The formation of this structure appears to drive apposition and subsequent fusion of viral and target cell membranes. Complete fusion occurs in host cell endosomes and is dynamin-dependent, however some lipid transfer might occur at the plasma membrane. The virus undergoes clathrin-dependent internalization long before endosomal fusion, thus minimizing the surface exposure of conserved viral epitopes during fusion and reducing the efficacy of inhibitors targeting these epitopes. Membranes fusion leads to delivery of the nucleocapsid into the cytoplasm.</text>
</comment>
<evidence type="ECO:0000256" key="7">
    <source>
        <dbReference type="ARBA" id="ARBA00022506"/>
    </source>
</evidence>
<feature type="topological domain" description="Cytoplasmic" evidence="32">
    <location>
        <begin position="696"/>
        <end position="840"/>
    </location>
</feature>
<dbReference type="GO" id="GO:0055036">
    <property type="term" value="C:virion membrane"/>
    <property type="evidence" value="ECO:0007669"/>
    <property type="project" value="UniProtKB-SubCell"/>
</dbReference>
<comment type="subcellular location">
    <subcellularLocation>
        <location evidence="3">Host cell membrane</location>
        <topology evidence="3">Peripheral membrane protein</topology>
    </subcellularLocation>
    <subcellularLocation>
        <location evidence="1">Host cell membrane</location>
        <topology evidence="1">Single-pass type I membrane protein</topology>
    </subcellularLocation>
    <subcellularLocation>
        <location evidence="2">Host endosome membrane</location>
        <topology evidence="2">Peripheral membrane protein</topology>
    </subcellularLocation>
    <subcellularLocation>
        <location evidence="5">Host endosome membrane</location>
        <topology evidence="5">Single-pass type I membrane protein</topology>
    </subcellularLocation>
    <subcellularLocation>
        <location evidence="6">Virion membrane</location>
        <topology evidence="6">Peripheral membrane protein</topology>
    </subcellularLocation>
    <subcellularLocation>
        <location evidence="4">Virion membrane</location>
        <topology evidence="4">Single-pass type I membrane protein</topology>
    </subcellularLocation>
</comment>
<evidence type="ECO:0000256" key="11">
    <source>
        <dbReference type="ARBA" id="ARBA00022581"/>
    </source>
</evidence>
<dbReference type="InterPro" id="IPR000328">
    <property type="entry name" value="GP41-like"/>
</dbReference>
<evidence type="ECO:0000256" key="5">
    <source>
        <dbReference type="ARBA" id="ARBA00004578"/>
    </source>
</evidence>
<evidence type="ECO:0000256" key="23">
    <source>
        <dbReference type="ARBA" id="ARBA00023046"/>
    </source>
</evidence>
<evidence type="ECO:0000256" key="12">
    <source>
        <dbReference type="ARBA" id="ARBA00022595"/>
    </source>
</evidence>
<name>D7R5K2_HV1</name>
<feature type="region of interest" description="Immunosuppression" evidence="32">
    <location>
        <begin position="564"/>
        <end position="582"/>
    </location>
</feature>
<dbReference type="GO" id="GO:0044175">
    <property type="term" value="C:host cell endosome membrane"/>
    <property type="evidence" value="ECO:0007669"/>
    <property type="project" value="UniProtKB-SubCell"/>
</dbReference>
<comment type="domain">
    <text evidence="32">The CD4-binding region is targeted by the antibody b12.</text>
</comment>
<dbReference type="Gene3D" id="1.10.287.210">
    <property type="match status" value="1"/>
</dbReference>
<dbReference type="FunFam" id="2.170.40.20:FF:000003">
    <property type="entry name" value="Envelope glycoprotein gp160"/>
    <property type="match status" value="1"/>
</dbReference>
<protein>
    <recommendedName>
        <fullName evidence="32">Envelope glycoprotein gp160</fullName>
    </recommendedName>
    <alternativeName>
        <fullName evidence="32">Env polyprotein</fullName>
    </alternativeName>
    <component>
        <recommendedName>
            <fullName evidence="32">Surface protein gp120</fullName>
            <shortName evidence="32">SU</shortName>
        </recommendedName>
        <alternativeName>
            <fullName evidence="32">Glycoprotein 120</fullName>
            <shortName evidence="32">gp120</shortName>
        </alternativeName>
    </component>
    <component>
        <recommendedName>
            <fullName evidence="32">Transmembrane protein gp41</fullName>
            <shortName evidence="32">TM</shortName>
        </recommendedName>
        <alternativeName>
            <fullName evidence="32">Glycoprotein 41</fullName>
            <shortName evidence="32">gp41</shortName>
        </alternativeName>
    </component>
</protein>
<evidence type="ECO:0000256" key="25">
    <source>
        <dbReference type="ARBA" id="ARBA00023136"/>
    </source>
</evidence>
<evidence type="ECO:0000256" key="33">
    <source>
        <dbReference type="RuleBase" id="RU363095"/>
    </source>
</evidence>
<organism evidence="36">
    <name type="scientific">Human immunodeficiency virus type 1</name>
    <name type="common">HIV-1</name>
    <dbReference type="NCBI Taxonomy" id="11676"/>
    <lineage>
        <taxon>Viruses</taxon>
        <taxon>Riboviria</taxon>
        <taxon>Pararnavirae</taxon>
        <taxon>Artverviricota</taxon>
        <taxon>Revtraviricetes</taxon>
        <taxon>Ortervirales</taxon>
        <taxon>Retroviridae</taxon>
        <taxon>Orthoretrovirinae</taxon>
        <taxon>Lentivirus</taxon>
        <taxon>Lentivirus humimdef1</taxon>
    </lineage>
</organism>
<comment type="domain">
    <text evidence="32 33">The 17 amino acids long immunosuppressive region is present in many retroviral envelope proteins. Synthetic peptides derived from this relatively conserved sequence inhibit immune function in vitro and in vivo.</text>
</comment>
<evidence type="ECO:0000256" key="8">
    <source>
        <dbReference type="ARBA" id="ARBA00022510"/>
    </source>
</evidence>
<keyword evidence="26 32" id="KW-0564">Palmitate</keyword>
<dbReference type="Pfam" id="PF00516">
    <property type="entry name" value="GP120"/>
    <property type="match status" value="1"/>
</dbReference>
<dbReference type="GO" id="GO:0020002">
    <property type="term" value="C:host cell plasma membrane"/>
    <property type="evidence" value="ECO:0007669"/>
    <property type="project" value="UniProtKB-SubCell"/>
</dbReference>
<feature type="region of interest" description="CD4-binding loop" evidence="32">
    <location>
        <begin position="363"/>
        <end position="373"/>
    </location>
</feature>
<evidence type="ECO:0000256" key="24">
    <source>
        <dbReference type="ARBA" id="ARBA00023054"/>
    </source>
</evidence>
<dbReference type="GO" id="GO:0019031">
    <property type="term" value="C:viral envelope"/>
    <property type="evidence" value="ECO:0007669"/>
    <property type="project" value="UniProtKB-KW"/>
</dbReference>
<keyword evidence="25 32" id="KW-0472">Membrane</keyword>